<dbReference type="VEuPathDB" id="FungiDB:Z519_12293"/>
<evidence type="ECO:0000313" key="3">
    <source>
        <dbReference type="Proteomes" id="UP000053789"/>
    </source>
</evidence>
<dbReference type="InterPro" id="IPR050266">
    <property type="entry name" value="AB_hydrolase_sf"/>
</dbReference>
<dbReference type="InterPro" id="IPR000073">
    <property type="entry name" value="AB_hydrolase_1"/>
</dbReference>
<dbReference type="SUPFAM" id="SSF53474">
    <property type="entry name" value="alpha/beta-Hydrolases"/>
    <property type="match status" value="1"/>
</dbReference>
<name>A0A0D2FKG2_CLAB1</name>
<reference evidence="2" key="1">
    <citation type="submission" date="2015-01" db="EMBL/GenBank/DDBJ databases">
        <title>The Genome Sequence of Cladophialophora bantiana CBS 173.52.</title>
        <authorList>
            <consortium name="The Broad Institute Genomics Platform"/>
            <person name="Cuomo C."/>
            <person name="de Hoog S."/>
            <person name="Gorbushina A."/>
            <person name="Stielow B."/>
            <person name="Teixiera M."/>
            <person name="Abouelleil A."/>
            <person name="Chapman S.B."/>
            <person name="Priest M."/>
            <person name="Young S.K."/>
            <person name="Wortman J."/>
            <person name="Nusbaum C."/>
            <person name="Birren B."/>
        </authorList>
    </citation>
    <scope>NUCLEOTIDE SEQUENCE [LARGE SCALE GENOMIC DNA]</scope>
    <source>
        <strain evidence="2">CBS 173.52</strain>
    </source>
</reference>
<dbReference type="PANTHER" id="PTHR43798:SF33">
    <property type="entry name" value="HYDROLASE, PUTATIVE (AFU_ORTHOLOGUE AFUA_2G14860)-RELATED"/>
    <property type="match status" value="1"/>
</dbReference>
<keyword evidence="3" id="KW-1185">Reference proteome</keyword>
<organism evidence="2 3">
    <name type="scientific">Cladophialophora bantiana (strain ATCC 10958 / CBS 173.52 / CDC B-1940 / NIH 8579)</name>
    <name type="common">Xylohypha bantiana</name>
    <dbReference type="NCBI Taxonomy" id="1442370"/>
    <lineage>
        <taxon>Eukaryota</taxon>
        <taxon>Fungi</taxon>
        <taxon>Dikarya</taxon>
        <taxon>Ascomycota</taxon>
        <taxon>Pezizomycotina</taxon>
        <taxon>Eurotiomycetes</taxon>
        <taxon>Chaetothyriomycetidae</taxon>
        <taxon>Chaetothyriales</taxon>
        <taxon>Herpotrichiellaceae</taxon>
        <taxon>Cladophialophora</taxon>
    </lineage>
</organism>
<dbReference type="AlphaFoldDB" id="A0A0D2FKG2"/>
<dbReference type="EMBL" id="KN847006">
    <property type="protein sequence ID" value="KIW87182.1"/>
    <property type="molecule type" value="Genomic_DNA"/>
</dbReference>
<dbReference type="Proteomes" id="UP000053789">
    <property type="component" value="Unassembled WGS sequence"/>
</dbReference>
<dbReference type="RefSeq" id="XP_016613851.1">
    <property type="nucleotide sequence ID" value="XM_016769999.1"/>
</dbReference>
<accession>A0A0D2FKG2</accession>
<evidence type="ECO:0000313" key="2">
    <source>
        <dbReference type="EMBL" id="KIW87182.1"/>
    </source>
</evidence>
<dbReference type="GO" id="GO:0016020">
    <property type="term" value="C:membrane"/>
    <property type="evidence" value="ECO:0007669"/>
    <property type="project" value="TreeGrafter"/>
</dbReference>
<feature type="domain" description="AB hydrolase-1" evidence="1">
    <location>
        <begin position="36"/>
        <end position="270"/>
    </location>
</feature>
<dbReference type="GO" id="GO:0046464">
    <property type="term" value="P:acylglycerol catabolic process"/>
    <property type="evidence" value="ECO:0007669"/>
    <property type="project" value="TreeGrafter"/>
</dbReference>
<dbReference type="HOGENOM" id="CLU_020336_50_3_1"/>
<protein>
    <recommendedName>
        <fullName evidence="1">AB hydrolase-1 domain-containing protein</fullName>
    </recommendedName>
</protein>
<gene>
    <name evidence="2" type="ORF">Z519_12293</name>
</gene>
<dbReference type="Gene3D" id="3.40.50.1820">
    <property type="entry name" value="alpha/beta hydrolase"/>
    <property type="match status" value="1"/>
</dbReference>
<sequence>MAQSPDPHSQFITHPTGQTTHIIVDDFTDPWKPSETILIQSGFARHAAFWYHWVPALSRRYRVIRRDLRGHGRSSCPEPGSGYDYSLDTILEEILDTLDQLNIPKVHFLGESTAGMIAVAFAAKHPDRLLSLTTCATPTHLPMSAQKEWALGYKDWETACRTLGPKEYCSTLSKMPGGIGQPDPEYAKWWLEQIGLNSGEGLAQYAKFLSTLEIRPFYEDITKSQLPVLILAPTRSRNTNFQDQQKQRDFLKGCTFEIVDGAGHEIFVDKAQQCQDAVLKFLENIRAEGLRH</sequence>
<evidence type="ECO:0000259" key="1">
    <source>
        <dbReference type="Pfam" id="PF00561"/>
    </source>
</evidence>
<dbReference type="GeneID" id="27705221"/>
<dbReference type="GO" id="GO:0047372">
    <property type="term" value="F:monoacylglycerol lipase activity"/>
    <property type="evidence" value="ECO:0007669"/>
    <property type="project" value="TreeGrafter"/>
</dbReference>
<proteinExistence type="predicted"/>
<dbReference type="InterPro" id="IPR029058">
    <property type="entry name" value="AB_hydrolase_fold"/>
</dbReference>
<dbReference type="Pfam" id="PF00561">
    <property type="entry name" value="Abhydrolase_1"/>
    <property type="match status" value="1"/>
</dbReference>
<dbReference type="PANTHER" id="PTHR43798">
    <property type="entry name" value="MONOACYLGLYCEROL LIPASE"/>
    <property type="match status" value="1"/>
</dbReference>
<dbReference type="OrthoDB" id="8119704at2759"/>
<dbReference type="PRINTS" id="PR00111">
    <property type="entry name" value="ABHYDROLASE"/>
</dbReference>